<feature type="transmembrane region" description="Helical" evidence="1">
    <location>
        <begin position="39"/>
        <end position="58"/>
    </location>
</feature>
<protein>
    <recommendedName>
        <fullName evidence="4">Signal peptidase</fullName>
    </recommendedName>
</protein>
<keyword evidence="1" id="KW-1133">Transmembrane helix</keyword>
<evidence type="ECO:0000313" key="2">
    <source>
        <dbReference type="EMBL" id="UOX34696.1"/>
    </source>
</evidence>
<gene>
    <name evidence="2" type="ORF">LXD69_04115</name>
</gene>
<accession>A0ABY4HR47</accession>
<reference evidence="2" key="1">
    <citation type="submission" date="2021-12" db="EMBL/GenBank/DDBJ databases">
        <authorList>
            <person name="Cha I.-T."/>
            <person name="Lee K.-E."/>
            <person name="Park S.-J."/>
        </authorList>
    </citation>
    <scope>NUCLEOTIDE SEQUENCE</scope>
    <source>
        <strain evidence="2">YSM-43</strain>
    </source>
</reference>
<reference evidence="2" key="2">
    <citation type="submission" date="2022-04" db="EMBL/GenBank/DDBJ databases">
        <title>Complete Genome Sequence of Flavobacterium sediminilitoris YSM-43, Isolated from a Tidal Sediment.</title>
        <authorList>
            <person name="Lee P.A."/>
        </authorList>
    </citation>
    <scope>NUCLEOTIDE SEQUENCE</scope>
    <source>
        <strain evidence="2">YSM-43</strain>
    </source>
</reference>
<evidence type="ECO:0000313" key="3">
    <source>
        <dbReference type="Proteomes" id="UP000830454"/>
    </source>
</evidence>
<dbReference type="Proteomes" id="UP000830454">
    <property type="component" value="Chromosome"/>
</dbReference>
<sequence length="69" mass="7823">MKLVINRIVFIVAFLMSFYNGFSQETPPPPTPPPGDPVPIDGGIVLMFFVAILFGYYISRYFYNKKSSI</sequence>
<name>A0ABY4HR47_9FLAO</name>
<evidence type="ECO:0008006" key="4">
    <source>
        <dbReference type="Google" id="ProtNLM"/>
    </source>
</evidence>
<proteinExistence type="predicted"/>
<evidence type="ECO:0000256" key="1">
    <source>
        <dbReference type="SAM" id="Phobius"/>
    </source>
</evidence>
<keyword evidence="1" id="KW-0812">Transmembrane</keyword>
<dbReference type="RefSeq" id="WP_152640761.1">
    <property type="nucleotide sequence ID" value="NZ_CP090145.1"/>
</dbReference>
<keyword evidence="1" id="KW-0472">Membrane</keyword>
<keyword evidence="3" id="KW-1185">Reference proteome</keyword>
<dbReference type="EMBL" id="CP090145">
    <property type="protein sequence ID" value="UOX34696.1"/>
    <property type="molecule type" value="Genomic_DNA"/>
</dbReference>
<organism evidence="2 3">
    <name type="scientific">Flavobacterium sediminilitoris</name>
    <dbReference type="NCBI Taxonomy" id="2024526"/>
    <lineage>
        <taxon>Bacteria</taxon>
        <taxon>Pseudomonadati</taxon>
        <taxon>Bacteroidota</taxon>
        <taxon>Flavobacteriia</taxon>
        <taxon>Flavobacteriales</taxon>
        <taxon>Flavobacteriaceae</taxon>
        <taxon>Flavobacterium</taxon>
    </lineage>
</organism>